<dbReference type="Gene3D" id="3.40.50.150">
    <property type="entry name" value="Vaccinia Virus protein VP39"/>
    <property type="match status" value="1"/>
</dbReference>
<keyword evidence="6" id="KW-0963">Cytoplasm</keyword>
<dbReference type="Gene3D" id="1.10.150.170">
    <property type="entry name" value="Putative methyltransferase TM0872, insert domain"/>
    <property type="match status" value="1"/>
</dbReference>
<dbReference type="HAMAP" id="MF_01007">
    <property type="entry name" value="16SrRNA_methyltr_H"/>
    <property type="match status" value="1"/>
</dbReference>
<dbReference type="NCBIfam" id="TIGR00006">
    <property type="entry name" value="16S rRNA (cytosine(1402)-N(4))-methyltransferase RsmH"/>
    <property type="match status" value="1"/>
</dbReference>
<dbReference type="PANTHER" id="PTHR11265">
    <property type="entry name" value="S-ADENOSYL-METHYLTRANSFERASE MRAW"/>
    <property type="match status" value="1"/>
</dbReference>
<evidence type="ECO:0000256" key="7">
    <source>
        <dbReference type="SAM" id="MobiDB-lite"/>
    </source>
</evidence>
<dbReference type="Proteomes" id="UP001487296">
    <property type="component" value="Unassembled WGS sequence"/>
</dbReference>
<comment type="catalytic activity">
    <reaction evidence="6">
        <text>cytidine(1402) in 16S rRNA + S-adenosyl-L-methionine = N(4)-methylcytidine(1402) in 16S rRNA + S-adenosyl-L-homocysteine + H(+)</text>
        <dbReference type="Rhea" id="RHEA:42928"/>
        <dbReference type="Rhea" id="RHEA-COMP:10286"/>
        <dbReference type="Rhea" id="RHEA-COMP:10287"/>
        <dbReference type="ChEBI" id="CHEBI:15378"/>
        <dbReference type="ChEBI" id="CHEBI:57856"/>
        <dbReference type="ChEBI" id="CHEBI:59789"/>
        <dbReference type="ChEBI" id="CHEBI:74506"/>
        <dbReference type="ChEBI" id="CHEBI:82748"/>
        <dbReference type="EC" id="2.1.1.199"/>
    </reaction>
</comment>
<dbReference type="InterPro" id="IPR002903">
    <property type="entry name" value="RsmH"/>
</dbReference>
<keyword evidence="9" id="KW-1185">Reference proteome</keyword>
<dbReference type="SUPFAM" id="SSF53335">
    <property type="entry name" value="S-adenosyl-L-methionine-dependent methyltransferases"/>
    <property type="match status" value="1"/>
</dbReference>
<keyword evidence="5 6" id="KW-0949">S-adenosyl-L-methionine</keyword>
<feature type="binding site" evidence="6">
    <location>
        <position position="57"/>
    </location>
    <ligand>
        <name>S-adenosyl-L-methionine</name>
        <dbReference type="ChEBI" id="CHEBI:59789"/>
    </ligand>
</feature>
<feature type="binding site" evidence="6">
    <location>
        <position position="100"/>
    </location>
    <ligand>
        <name>S-adenosyl-L-methionine</name>
        <dbReference type="ChEBI" id="CHEBI:59789"/>
    </ligand>
</feature>
<keyword evidence="2 6" id="KW-0698">rRNA processing</keyword>
<dbReference type="InterPro" id="IPR023397">
    <property type="entry name" value="SAM-dep_MeTrfase_MraW_recog"/>
</dbReference>
<organism evidence="8 9">
    <name type="scientific">Hallella faecis</name>
    <dbReference type="NCBI Taxonomy" id="2841596"/>
    <lineage>
        <taxon>Bacteria</taxon>
        <taxon>Pseudomonadati</taxon>
        <taxon>Bacteroidota</taxon>
        <taxon>Bacteroidia</taxon>
        <taxon>Bacteroidales</taxon>
        <taxon>Prevotellaceae</taxon>
        <taxon>Hallella</taxon>
    </lineage>
</organism>
<comment type="subcellular location">
    <subcellularLocation>
        <location evidence="6">Cytoplasm</location>
    </subcellularLocation>
</comment>
<feature type="binding site" evidence="6">
    <location>
        <position position="121"/>
    </location>
    <ligand>
        <name>S-adenosyl-L-methionine</name>
        <dbReference type="ChEBI" id="CHEBI:59789"/>
    </ligand>
</feature>
<accession>A0ABV1FP06</accession>
<dbReference type="GO" id="GO:0032259">
    <property type="term" value="P:methylation"/>
    <property type="evidence" value="ECO:0007669"/>
    <property type="project" value="UniProtKB-KW"/>
</dbReference>
<evidence type="ECO:0000313" key="9">
    <source>
        <dbReference type="Proteomes" id="UP001487296"/>
    </source>
</evidence>
<dbReference type="InterPro" id="IPR029063">
    <property type="entry name" value="SAM-dependent_MTases_sf"/>
</dbReference>
<feature type="binding site" evidence="6">
    <location>
        <begin position="37"/>
        <end position="39"/>
    </location>
    <ligand>
        <name>S-adenosyl-L-methionine</name>
        <dbReference type="ChEBI" id="CHEBI:59789"/>
    </ligand>
</feature>
<feature type="binding site" evidence="6">
    <location>
        <position position="128"/>
    </location>
    <ligand>
        <name>S-adenosyl-L-methionine</name>
        <dbReference type="ChEBI" id="CHEBI:59789"/>
    </ligand>
</feature>
<evidence type="ECO:0000256" key="2">
    <source>
        <dbReference type="ARBA" id="ARBA00022552"/>
    </source>
</evidence>
<dbReference type="EMBL" id="JBBNFP010000008">
    <property type="protein sequence ID" value="MEQ2486134.1"/>
    <property type="molecule type" value="Genomic_DNA"/>
</dbReference>
<dbReference type="GO" id="GO:0008168">
    <property type="term" value="F:methyltransferase activity"/>
    <property type="evidence" value="ECO:0007669"/>
    <property type="project" value="UniProtKB-KW"/>
</dbReference>
<dbReference type="EC" id="2.1.1.199" evidence="6"/>
<dbReference type="SUPFAM" id="SSF81799">
    <property type="entry name" value="Putative methyltransferase TM0872, insert domain"/>
    <property type="match status" value="1"/>
</dbReference>
<gene>
    <name evidence="6 8" type="primary">rsmH</name>
    <name evidence="8" type="ORF">AAAT34_03580</name>
</gene>
<dbReference type="PANTHER" id="PTHR11265:SF0">
    <property type="entry name" value="12S RRNA N4-METHYLCYTIDINE METHYLTRANSFERASE"/>
    <property type="match status" value="1"/>
</dbReference>
<evidence type="ECO:0000256" key="3">
    <source>
        <dbReference type="ARBA" id="ARBA00022603"/>
    </source>
</evidence>
<dbReference type="RefSeq" id="WP_215759251.1">
    <property type="nucleotide sequence ID" value="NZ_JAHKBE010000008.1"/>
</dbReference>
<evidence type="ECO:0000313" key="8">
    <source>
        <dbReference type="EMBL" id="MEQ2486134.1"/>
    </source>
</evidence>
<comment type="function">
    <text evidence="6">Specifically methylates the N4 position of cytidine in position 1402 (C1402) of 16S rRNA.</text>
</comment>
<comment type="similarity">
    <text evidence="1 6">Belongs to the methyltransferase superfamily. RsmH family.</text>
</comment>
<feature type="region of interest" description="Disordered" evidence="7">
    <location>
        <begin position="304"/>
        <end position="325"/>
    </location>
</feature>
<dbReference type="PIRSF" id="PIRSF004486">
    <property type="entry name" value="MraW"/>
    <property type="match status" value="1"/>
</dbReference>
<evidence type="ECO:0000256" key="5">
    <source>
        <dbReference type="ARBA" id="ARBA00022691"/>
    </source>
</evidence>
<proteinExistence type="inferred from homology"/>
<reference evidence="8 9" key="1">
    <citation type="submission" date="2024-04" db="EMBL/GenBank/DDBJ databases">
        <title>Human intestinal bacterial collection.</title>
        <authorList>
            <person name="Pauvert C."/>
            <person name="Hitch T.C.A."/>
            <person name="Clavel T."/>
        </authorList>
    </citation>
    <scope>NUCLEOTIDE SEQUENCE [LARGE SCALE GENOMIC DNA]</scope>
    <source>
        <strain evidence="8 9">CLA-AA-H145</strain>
    </source>
</reference>
<evidence type="ECO:0000256" key="6">
    <source>
        <dbReference type="HAMAP-Rule" id="MF_01007"/>
    </source>
</evidence>
<protein>
    <recommendedName>
        <fullName evidence="6">Ribosomal RNA small subunit methyltransferase H</fullName>
        <ecNumber evidence="6">2.1.1.199</ecNumber>
    </recommendedName>
    <alternativeName>
        <fullName evidence="6">16S rRNA m(4)C1402 methyltransferase</fullName>
    </alternativeName>
    <alternativeName>
        <fullName evidence="6">rRNA (cytosine-N(4)-)-methyltransferase RsmH</fullName>
    </alternativeName>
</protein>
<keyword evidence="3 6" id="KW-0489">Methyltransferase</keyword>
<comment type="caution">
    <text evidence="8">The sequence shown here is derived from an EMBL/GenBank/DDBJ whole genome shotgun (WGS) entry which is preliminary data.</text>
</comment>
<evidence type="ECO:0000256" key="1">
    <source>
        <dbReference type="ARBA" id="ARBA00010396"/>
    </source>
</evidence>
<evidence type="ECO:0000256" key="4">
    <source>
        <dbReference type="ARBA" id="ARBA00022679"/>
    </source>
</evidence>
<keyword evidence="4 6" id="KW-0808">Transferase</keyword>
<name>A0ABV1FP06_9BACT</name>
<sequence>MVKTAETYHVPVLLKASVDGLDITPNGTYVDVTFGGGGHSREILSRLGPGGRLFGFDQDADAENNVRTLFPQAPEAANGEQPGNGEAADWPTFTFVRSNFRYLKNWMRYHNVDHIDGLLGDLGVSSHHFDDESRGFSFRFDAPLDMRMNKRAGKTAADIVNEYDEGQLADVLYLYGELRTSRRIASTLVKARQQKPIATTHDLMEAVEPLFRRDREKKDLARLFQALRIEVNHEMDALREMLAAATELLAPGGRLSIITYHSLEDRIVKNVMKTGRADGKVEQDFFGRVESPFRMITSKVIVPTDEEQQSNPRSRSAKLRIAEKK</sequence>
<dbReference type="Pfam" id="PF01795">
    <property type="entry name" value="Methyltransf_5"/>
    <property type="match status" value="1"/>
</dbReference>